<dbReference type="KEGG" id="mgo:AFA91_09745"/>
<evidence type="ECO:0008006" key="6">
    <source>
        <dbReference type="Google" id="ProtNLM"/>
    </source>
</evidence>
<dbReference type="STRING" id="134601.AFA91_09745"/>
<reference evidence="4 5" key="1">
    <citation type="submission" date="2015-07" db="EMBL/GenBank/DDBJ databases">
        <title>Complete genome sequence of Mycobacterium goodii X7B, a facultative thermophilic biodesulfurizing bacterium.</title>
        <authorList>
            <person name="Yu B."/>
            <person name="Li F."/>
            <person name="Xu P."/>
        </authorList>
    </citation>
    <scope>NUCLEOTIDE SEQUENCE [LARGE SCALE GENOMIC DNA]</scope>
    <source>
        <strain evidence="4 5">X7B</strain>
    </source>
</reference>
<evidence type="ECO:0000313" key="4">
    <source>
        <dbReference type="EMBL" id="AKS36231.1"/>
    </source>
</evidence>
<organism evidence="4 5">
    <name type="scientific">Mycolicibacterium goodii</name>
    <name type="common">Mycobacterium goodii</name>
    <dbReference type="NCBI Taxonomy" id="134601"/>
    <lineage>
        <taxon>Bacteria</taxon>
        <taxon>Bacillati</taxon>
        <taxon>Actinomycetota</taxon>
        <taxon>Actinomycetes</taxon>
        <taxon>Mycobacteriales</taxon>
        <taxon>Mycobacteriaceae</taxon>
        <taxon>Mycolicibacterium</taxon>
    </lineage>
</organism>
<accession>A0A0K0XFS0</accession>
<evidence type="ECO:0000256" key="1">
    <source>
        <dbReference type="ARBA" id="ARBA00006174"/>
    </source>
</evidence>
<dbReference type="InterPro" id="IPR036148">
    <property type="entry name" value="MmgE/PrpD_sf"/>
</dbReference>
<dbReference type="EMBL" id="CP012150">
    <property type="protein sequence ID" value="AKS36231.1"/>
    <property type="molecule type" value="Genomic_DNA"/>
</dbReference>
<dbReference type="InterPro" id="IPR045337">
    <property type="entry name" value="MmgE_PrpD_C"/>
</dbReference>
<dbReference type="InterPro" id="IPR042188">
    <property type="entry name" value="MmgE/PrpD_sf_2"/>
</dbReference>
<dbReference type="InterPro" id="IPR042183">
    <property type="entry name" value="MmgE/PrpD_sf_1"/>
</dbReference>
<dbReference type="Proteomes" id="UP000062255">
    <property type="component" value="Chromosome"/>
</dbReference>
<evidence type="ECO:0000259" key="3">
    <source>
        <dbReference type="Pfam" id="PF19305"/>
    </source>
</evidence>
<evidence type="ECO:0000259" key="2">
    <source>
        <dbReference type="Pfam" id="PF03972"/>
    </source>
</evidence>
<gene>
    <name evidence="4" type="ORF">AFA91_09745</name>
</gene>
<dbReference type="PANTHER" id="PTHR16943:SF8">
    <property type="entry name" value="2-METHYLCITRATE DEHYDRATASE"/>
    <property type="match status" value="1"/>
</dbReference>
<dbReference type="Gene3D" id="3.30.1330.120">
    <property type="entry name" value="2-methylcitrate dehydratase PrpD"/>
    <property type="match status" value="1"/>
</dbReference>
<dbReference type="Gene3D" id="1.10.4100.10">
    <property type="entry name" value="2-methylcitrate dehydratase PrpD"/>
    <property type="match status" value="1"/>
</dbReference>
<dbReference type="Pfam" id="PF03972">
    <property type="entry name" value="MmgE_PrpD_N"/>
    <property type="match status" value="1"/>
</dbReference>
<proteinExistence type="inferred from homology"/>
<dbReference type="PANTHER" id="PTHR16943">
    <property type="entry name" value="2-METHYLCITRATE DEHYDRATASE-RELATED"/>
    <property type="match status" value="1"/>
</dbReference>
<sequence>MSVGDIPVEVRRNALLCVLDGLGTALAAARMNQVPFAVEVARSLGSGEEATVIGSALPASAAGAAFANGVLMHSLDFDDTHTAGLVHATAMTLPATLAVAQRQGSSGPEFLRALVLGYELAGRLSSAVPHGFHARGFHATSVCGTFTAALTASILSGLSVEQTVNALGIAGSQSSGSMEFLATGASTKQIHPGWSSMAGVLAAAMASGGATGPDTVFEGNHGLFALFATGEADLRSVLADLGASWQVDGVEPKPYPACHLVHRSLDAARRLRSMIDVTRIQEIVVRIPAASVPIVCSPAEVKQRPRSPYEAKFSLQWSVAAMLLDGEVSVDTYRADRIDRPDAGRLSQRVRFEPVDDPRPAAQQPGNLTVRLDGGNVIRVSTDDPSFGDQPTDVGALVLPKFKLNVGAGRAAILLIDAVLGLDDAPHLTELSTALHAVVQEWADDRCQTSGSVS</sequence>
<comment type="similarity">
    <text evidence="1">Belongs to the PrpD family.</text>
</comment>
<name>A0A0K0XFS0_MYCGD</name>
<feature type="domain" description="MmgE/PrpD C-terminal" evidence="3">
    <location>
        <begin position="255"/>
        <end position="386"/>
    </location>
</feature>
<feature type="domain" description="MmgE/PrpD N-terminal" evidence="2">
    <location>
        <begin position="3"/>
        <end position="231"/>
    </location>
</feature>
<protein>
    <recommendedName>
        <fullName evidence="6">MmgE/PrpD family protein</fullName>
    </recommendedName>
</protein>
<dbReference type="InterPro" id="IPR005656">
    <property type="entry name" value="MmgE_PrpD"/>
</dbReference>
<evidence type="ECO:0000313" key="5">
    <source>
        <dbReference type="Proteomes" id="UP000062255"/>
    </source>
</evidence>
<dbReference type="Pfam" id="PF19305">
    <property type="entry name" value="MmgE_PrpD_C"/>
    <property type="match status" value="1"/>
</dbReference>
<dbReference type="InterPro" id="IPR045336">
    <property type="entry name" value="MmgE_PrpD_N"/>
</dbReference>
<dbReference type="SUPFAM" id="SSF103378">
    <property type="entry name" value="2-methylcitrate dehydratase PrpD"/>
    <property type="match status" value="1"/>
</dbReference>
<dbReference type="PATRIC" id="fig|134601.6.peg.2031"/>
<dbReference type="AlphaFoldDB" id="A0A0K0XFS0"/>
<dbReference type="GO" id="GO:0016829">
    <property type="term" value="F:lyase activity"/>
    <property type="evidence" value="ECO:0007669"/>
    <property type="project" value="InterPro"/>
</dbReference>